<evidence type="ECO:0000256" key="9">
    <source>
        <dbReference type="ARBA" id="ARBA00022763"/>
    </source>
</evidence>
<dbReference type="EMBL" id="CP089982">
    <property type="protein sequence ID" value="WXA92183.1"/>
    <property type="molecule type" value="Genomic_DNA"/>
</dbReference>
<evidence type="ECO:0000256" key="12">
    <source>
        <dbReference type="ARBA" id="ARBA00022840"/>
    </source>
</evidence>
<keyword evidence="14" id="KW-0238">DNA-binding</keyword>
<dbReference type="NCBIfam" id="TIGR02779">
    <property type="entry name" value="NHEJ_ligase_lig"/>
    <property type="match status" value="1"/>
</dbReference>
<feature type="region of interest" description="Disordered" evidence="21">
    <location>
        <begin position="1"/>
        <end position="31"/>
    </location>
</feature>
<dbReference type="PANTHER" id="PTHR42705:SF2">
    <property type="entry name" value="BIFUNCTIONAL NON-HOMOLOGOUS END JOINING PROTEIN LIGD"/>
    <property type="match status" value="1"/>
</dbReference>
<keyword evidence="6" id="KW-0540">Nuclease</keyword>
<dbReference type="InterPro" id="IPR014145">
    <property type="entry name" value="LigD_pol_dom"/>
</dbReference>
<dbReference type="InterPro" id="IPR052171">
    <property type="entry name" value="NHEJ_LigD"/>
</dbReference>
<dbReference type="GO" id="GO:0003910">
    <property type="term" value="F:DNA ligase (ATP) activity"/>
    <property type="evidence" value="ECO:0007669"/>
    <property type="project" value="UniProtKB-EC"/>
</dbReference>
<dbReference type="PROSITE" id="PS50160">
    <property type="entry name" value="DNA_LIGASE_A3"/>
    <property type="match status" value="1"/>
</dbReference>
<evidence type="ECO:0000256" key="8">
    <source>
        <dbReference type="ARBA" id="ARBA00022741"/>
    </source>
</evidence>
<evidence type="ECO:0000313" key="24">
    <source>
        <dbReference type="Proteomes" id="UP001379533"/>
    </source>
</evidence>
<keyword evidence="8" id="KW-0547">Nucleotide-binding</keyword>
<evidence type="ECO:0000256" key="3">
    <source>
        <dbReference type="ARBA" id="ARBA00022598"/>
    </source>
</evidence>
<keyword evidence="15" id="KW-0233">DNA recombination</keyword>
<evidence type="ECO:0000256" key="5">
    <source>
        <dbReference type="ARBA" id="ARBA00022695"/>
    </source>
</evidence>
<dbReference type="Gene3D" id="3.30.1490.70">
    <property type="match status" value="1"/>
</dbReference>
<evidence type="ECO:0000256" key="20">
    <source>
        <dbReference type="ARBA" id="ARBA00034003"/>
    </source>
</evidence>
<evidence type="ECO:0000256" key="2">
    <source>
        <dbReference type="ARBA" id="ARBA00012727"/>
    </source>
</evidence>
<dbReference type="Pfam" id="PF04679">
    <property type="entry name" value="DNA_ligase_A_C"/>
    <property type="match status" value="1"/>
</dbReference>
<dbReference type="InterPro" id="IPR014144">
    <property type="entry name" value="LigD_PE_domain"/>
</dbReference>
<dbReference type="Pfam" id="PF13298">
    <property type="entry name" value="LigD_N"/>
    <property type="match status" value="1"/>
</dbReference>
<keyword evidence="3 23" id="KW-0436">Ligase</keyword>
<evidence type="ECO:0000256" key="13">
    <source>
        <dbReference type="ARBA" id="ARBA00022932"/>
    </source>
</evidence>
<dbReference type="InterPro" id="IPR012309">
    <property type="entry name" value="DNA_ligase_ATP-dep_C"/>
</dbReference>
<dbReference type="SUPFAM" id="SSF50249">
    <property type="entry name" value="Nucleic acid-binding proteins"/>
    <property type="match status" value="1"/>
</dbReference>
<feature type="domain" description="ATP-dependent DNA ligase family profile" evidence="22">
    <location>
        <begin position="273"/>
        <end position="396"/>
    </location>
</feature>
<evidence type="ECO:0000256" key="14">
    <source>
        <dbReference type="ARBA" id="ARBA00023125"/>
    </source>
</evidence>
<keyword evidence="13" id="KW-0239">DNA-directed DNA polymerase</keyword>
<dbReference type="NCBIfam" id="TIGR02777">
    <property type="entry name" value="LigD_PE_dom"/>
    <property type="match status" value="1"/>
</dbReference>
<dbReference type="RefSeq" id="WP_394842800.1">
    <property type="nucleotide sequence ID" value="NZ_CP089982.1"/>
</dbReference>
<dbReference type="NCBIfam" id="TIGR02778">
    <property type="entry name" value="ligD_pol"/>
    <property type="match status" value="1"/>
</dbReference>
<dbReference type="InterPro" id="IPR014146">
    <property type="entry name" value="LigD_ligase_dom"/>
</dbReference>
<comment type="catalytic activity">
    <reaction evidence="20">
        <text>ATP + (deoxyribonucleotide)n-3'-hydroxyl + 5'-phospho-(deoxyribonucleotide)m = (deoxyribonucleotide)n+m + AMP + diphosphate.</text>
        <dbReference type="EC" id="6.5.1.1"/>
    </reaction>
</comment>
<evidence type="ECO:0000256" key="16">
    <source>
        <dbReference type="ARBA" id="ARBA00023204"/>
    </source>
</evidence>
<evidence type="ECO:0000256" key="4">
    <source>
        <dbReference type="ARBA" id="ARBA00022679"/>
    </source>
</evidence>
<dbReference type="InterPro" id="IPR014143">
    <property type="entry name" value="NHEJ_ligase_prk"/>
</dbReference>
<dbReference type="SUPFAM" id="SSF56091">
    <property type="entry name" value="DNA ligase/mRNA capping enzyme, catalytic domain"/>
    <property type="match status" value="1"/>
</dbReference>
<keyword evidence="10" id="KW-0378">Hydrolase</keyword>
<evidence type="ECO:0000256" key="21">
    <source>
        <dbReference type="SAM" id="MobiDB-lite"/>
    </source>
</evidence>
<protein>
    <recommendedName>
        <fullName evidence="2">DNA ligase (ATP)</fullName>
        <ecNumber evidence="2">6.5.1.1</ecNumber>
    </recommendedName>
    <alternativeName>
        <fullName evidence="19">NHEJ DNA polymerase</fullName>
    </alternativeName>
</protein>
<keyword evidence="11" id="KW-0269">Exonuclease</keyword>
<dbReference type="Pfam" id="PF01068">
    <property type="entry name" value="DNA_ligase_A_M"/>
    <property type="match status" value="1"/>
</dbReference>
<keyword evidence="18" id="KW-0511">Multifunctional enzyme</keyword>
<keyword evidence="7" id="KW-0479">Metal-binding</keyword>
<organism evidence="23 24">
    <name type="scientific">Pendulispora brunnea</name>
    <dbReference type="NCBI Taxonomy" id="2905690"/>
    <lineage>
        <taxon>Bacteria</taxon>
        <taxon>Pseudomonadati</taxon>
        <taxon>Myxococcota</taxon>
        <taxon>Myxococcia</taxon>
        <taxon>Myxococcales</taxon>
        <taxon>Sorangiineae</taxon>
        <taxon>Pendulisporaceae</taxon>
        <taxon>Pendulispora</taxon>
    </lineage>
</organism>
<evidence type="ECO:0000256" key="10">
    <source>
        <dbReference type="ARBA" id="ARBA00022801"/>
    </source>
</evidence>
<feature type="compositionally biased region" description="Basic and acidic residues" evidence="21">
    <location>
        <begin position="1"/>
        <end position="16"/>
    </location>
</feature>
<evidence type="ECO:0000256" key="19">
    <source>
        <dbReference type="ARBA" id="ARBA00029943"/>
    </source>
</evidence>
<keyword evidence="5" id="KW-0548">Nucleotidyltransferase</keyword>
<keyword evidence="16" id="KW-0234">DNA repair</keyword>
<proteinExistence type="predicted"/>
<evidence type="ECO:0000259" key="22">
    <source>
        <dbReference type="PROSITE" id="PS50160"/>
    </source>
</evidence>
<evidence type="ECO:0000256" key="6">
    <source>
        <dbReference type="ARBA" id="ARBA00022722"/>
    </source>
</evidence>
<evidence type="ECO:0000256" key="7">
    <source>
        <dbReference type="ARBA" id="ARBA00022723"/>
    </source>
</evidence>
<dbReference type="Gene3D" id="3.30.470.30">
    <property type="entry name" value="DNA ligase/mRNA capping enzyme"/>
    <property type="match status" value="1"/>
</dbReference>
<evidence type="ECO:0000256" key="17">
    <source>
        <dbReference type="ARBA" id="ARBA00023211"/>
    </source>
</evidence>
<dbReference type="CDD" id="cd07906">
    <property type="entry name" value="Adenylation_DNA_ligase_LigD_LigC"/>
    <property type="match status" value="1"/>
</dbReference>
<reference evidence="23 24" key="1">
    <citation type="submission" date="2021-12" db="EMBL/GenBank/DDBJ databases">
        <title>Discovery of the Pendulisporaceae a myxobacterial family with distinct sporulation behavior and unique specialized metabolism.</title>
        <authorList>
            <person name="Garcia R."/>
            <person name="Popoff A."/>
            <person name="Bader C.D."/>
            <person name="Loehr J."/>
            <person name="Walesch S."/>
            <person name="Walt C."/>
            <person name="Boldt J."/>
            <person name="Bunk B."/>
            <person name="Haeckl F.J.F.P.J."/>
            <person name="Gunesch A.P."/>
            <person name="Birkelbach J."/>
            <person name="Nuebel U."/>
            <person name="Pietschmann T."/>
            <person name="Bach T."/>
            <person name="Mueller R."/>
        </authorList>
    </citation>
    <scope>NUCLEOTIDE SEQUENCE [LARGE SCALE GENOMIC DNA]</scope>
    <source>
        <strain evidence="23 24">MSr12523</strain>
    </source>
</reference>
<dbReference type="InterPro" id="IPR012340">
    <property type="entry name" value="NA-bd_OB-fold"/>
</dbReference>
<dbReference type="CDD" id="cd07971">
    <property type="entry name" value="OBF_DNA_ligase_LigD"/>
    <property type="match status" value="1"/>
</dbReference>
<keyword evidence="4" id="KW-0808">Transferase</keyword>
<sequence length="787" mass="87968">MKKDALRRYRTMRDFDATPEPRGPEPSARRGAKALSYVVQRHDATRLHYDFRLELDGVLKSWAVPKGPSLVPGDKRLAVEVEDHPLDYGHFEGAIPEGHYGAGHVLLWDEGTWEPEGDPHTGLTKGRLSFRLEGKRLHGGFSLVRMRNRGEKQNQWLLLKTRDAHAKAPGSKEVTAAARVPKLESFHVQLATLDEEIPKGEGWIFEPKLDGYRALASVENGKVHIVSRTGQDWTARFAPIRKALAELPIQSAVLDGEICALDERGLPSFQKMQNAKDAEVVYYIFDLLFVDGFDVRDRPLETRKAMLASILGNRKAPIGYVSHSPAEQGAELFELACQQGVEGVVAKRKDQPHRPARTRDWIKVKCQQRQELVIVGFTAPGGSRPGLGALLLGVHGEGGELRYVGKVGTGFTARVLRDLHRRLSKLAIDKPAVARAPRMRNATWVKPELVAEVRFTEWTKDGALRHPAFVGLREDKPSRDVVREQRDPRERRAEDDATVAGIRITHPDRVLDRASGTTKIALARYIESVSSCMLPYVEHRPLALVRCPEGDRAECFFQKQRTPGMPKSIHGSKIGKNAVLYVQDAEGLVSLAQFGAVELHGWGSRLPNPLHPDWIVMDIDPDVSLPFTRVVEAAFALRDAWKSIGLTSFVKTTGGKGLHVVVPIVPELGWDDVKDFTHAIALRFEKEDPHRYTAVMSKRSRHGKIFIDYLRNGHGATAIVPYSSRARPGATVAMPVAWRDLAHLDPQDFTVETVPKLLARRRKDPWAGFFELEQRLPSAPAERRKSA</sequence>
<dbReference type="EC" id="6.5.1.1" evidence="2"/>
<dbReference type="Proteomes" id="UP001379533">
    <property type="component" value="Chromosome"/>
</dbReference>
<keyword evidence="9" id="KW-0227">DNA damage</keyword>
<keyword evidence="12" id="KW-0067">ATP-binding</keyword>
<keyword evidence="17" id="KW-0464">Manganese</keyword>
<keyword evidence="24" id="KW-1185">Reference proteome</keyword>
<evidence type="ECO:0000256" key="15">
    <source>
        <dbReference type="ARBA" id="ARBA00023172"/>
    </source>
</evidence>
<dbReference type="Pfam" id="PF21686">
    <property type="entry name" value="LigD_Prim-Pol"/>
    <property type="match status" value="1"/>
</dbReference>
<accession>A0ABZ2K4A6</accession>
<evidence type="ECO:0000256" key="18">
    <source>
        <dbReference type="ARBA" id="ARBA00023268"/>
    </source>
</evidence>
<dbReference type="Gene3D" id="2.40.50.140">
    <property type="entry name" value="Nucleic acid-binding proteins"/>
    <property type="match status" value="1"/>
</dbReference>
<dbReference type="PANTHER" id="PTHR42705">
    <property type="entry name" value="BIFUNCTIONAL NON-HOMOLOGOUS END JOINING PROTEIN LIGD"/>
    <property type="match status" value="1"/>
</dbReference>
<comment type="cofactor">
    <cofactor evidence="1">
        <name>Mn(2+)</name>
        <dbReference type="ChEBI" id="CHEBI:29035"/>
    </cofactor>
</comment>
<evidence type="ECO:0000313" key="23">
    <source>
        <dbReference type="EMBL" id="WXA92183.1"/>
    </source>
</evidence>
<name>A0ABZ2K4A6_9BACT</name>
<evidence type="ECO:0000256" key="1">
    <source>
        <dbReference type="ARBA" id="ARBA00001936"/>
    </source>
</evidence>
<dbReference type="InterPro" id="IPR012310">
    <property type="entry name" value="DNA_ligase_ATP-dep_cent"/>
</dbReference>
<dbReference type="Gene3D" id="3.90.920.10">
    <property type="entry name" value="DNA primase, PRIM domain"/>
    <property type="match status" value="1"/>
</dbReference>
<evidence type="ECO:0000256" key="11">
    <source>
        <dbReference type="ARBA" id="ARBA00022839"/>
    </source>
</evidence>
<gene>
    <name evidence="23" type="primary">ligD</name>
    <name evidence="23" type="ORF">LZC95_37730</name>
</gene>
<dbReference type="NCBIfam" id="TIGR02776">
    <property type="entry name" value="NHEJ_ligase_prk"/>
    <property type="match status" value="1"/>
</dbReference>